<keyword evidence="3" id="KW-1003">Cell membrane</keyword>
<accession>A0ABX0YHG1</accession>
<dbReference type="PANTHER" id="PTHR23513:SF9">
    <property type="entry name" value="ENTEROBACTIN EXPORTER ENTS"/>
    <property type="match status" value="1"/>
</dbReference>
<dbReference type="RefSeq" id="WP_168085454.1">
    <property type="nucleotide sequence ID" value="NZ_JAAVJI010000013.1"/>
</dbReference>
<gene>
    <name evidence="8" type="ORF">HBH25_18720</name>
</gene>
<dbReference type="SUPFAM" id="SSF103473">
    <property type="entry name" value="MFS general substrate transporter"/>
    <property type="match status" value="1"/>
</dbReference>
<organism evidence="8 9">
    <name type="scientific">Pseudomonas quercus</name>
    <dbReference type="NCBI Taxonomy" id="2722792"/>
    <lineage>
        <taxon>Bacteria</taxon>
        <taxon>Pseudomonadati</taxon>
        <taxon>Pseudomonadota</taxon>
        <taxon>Gammaproteobacteria</taxon>
        <taxon>Pseudomonadales</taxon>
        <taxon>Pseudomonadaceae</taxon>
        <taxon>Pseudomonas</taxon>
    </lineage>
</organism>
<evidence type="ECO:0000256" key="2">
    <source>
        <dbReference type="ARBA" id="ARBA00022448"/>
    </source>
</evidence>
<dbReference type="Proteomes" id="UP000746535">
    <property type="component" value="Unassembled WGS sequence"/>
</dbReference>
<keyword evidence="5 7" id="KW-1133">Transmembrane helix</keyword>
<feature type="transmembrane region" description="Helical" evidence="7">
    <location>
        <begin position="27"/>
        <end position="46"/>
    </location>
</feature>
<dbReference type="PANTHER" id="PTHR23513">
    <property type="entry name" value="INTEGRAL MEMBRANE EFFLUX PROTEIN-RELATED"/>
    <property type="match status" value="1"/>
</dbReference>
<reference evidence="8 9" key="1">
    <citation type="submission" date="2020-03" db="EMBL/GenBank/DDBJ databases">
        <authorList>
            <person name="Wang L."/>
            <person name="He N."/>
            <person name="Li Y."/>
            <person name="Fang Y."/>
            <person name="Zhang F."/>
        </authorList>
    </citation>
    <scope>NUCLEOTIDE SEQUENCE [LARGE SCALE GENOMIC DNA]</scope>
    <source>
        <strain evidence="9">hsmgli-8</strain>
    </source>
</reference>
<feature type="transmembrane region" description="Helical" evidence="7">
    <location>
        <begin position="243"/>
        <end position="264"/>
    </location>
</feature>
<evidence type="ECO:0000313" key="9">
    <source>
        <dbReference type="Proteomes" id="UP000746535"/>
    </source>
</evidence>
<keyword evidence="9" id="KW-1185">Reference proteome</keyword>
<dbReference type="EMBL" id="JAAVJI010000013">
    <property type="protein sequence ID" value="NJP02881.1"/>
    <property type="molecule type" value="Genomic_DNA"/>
</dbReference>
<evidence type="ECO:0000313" key="8">
    <source>
        <dbReference type="EMBL" id="NJP02881.1"/>
    </source>
</evidence>
<evidence type="ECO:0000256" key="5">
    <source>
        <dbReference type="ARBA" id="ARBA00022989"/>
    </source>
</evidence>
<evidence type="ECO:0000256" key="3">
    <source>
        <dbReference type="ARBA" id="ARBA00022475"/>
    </source>
</evidence>
<evidence type="ECO:0000256" key="1">
    <source>
        <dbReference type="ARBA" id="ARBA00004651"/>
    </source>
</evidence>
<proteinExistence type="predicted"/>
<feature type="transmembrane region" description="Helical" evidence="7">
    <location>
        <begin position="363"/>
        <end position="382"/>
    </location>
</feature>
<name>A0ABX0YHG1_9PSED</name>
<protein>
    <submittedName>
        <fullName evidence="8">MFS transporter</fullName>
    </submittedName>
</protein>
<feature type="transmembrane region" description="Helical" evidence="7">
    <location>
        <begin position="276"/>
        <end position="293"/>
    </location>
</feature>
<sequence>MNRTLSTLLLLVLTADALLVFLVPVMVYAYTSSLAWSGLAYAMAWLPRIVVTPLVGASIDRWGVRRVSVVSDLVKFVGCLCVILVLWGEPAALTVTAVGGLLGGLVAIGSAQSLIAYEKMIALVSRKVDRDVNMLCRIDQLAMVTGPLIGFIGYSAGAVTLLALAAALYGINAGCYLFNRAVPRNTTGSEHTAVVPAAKHLKFILLTPLLASSVVLAVGNNAFDGLVEASAVTLIDRAMQLPIHYFAFVDICAGLCGVAATLLYPRLSSAMPPLRLFTLAALVTAVASGVMILSQAYLLGFLALYALNIGGKVFMINFCRSLRIQVVPVERLASVSSLVVLLNQAVLPVVGLTLYLVGERPSMLATLMATAIGITLLGAWLIRYHTATELPTSAMS</sequence>
<feature type="transmembrane region" description="Helical" evidence="7">
    <location>
        <begin position="299"/>
        <end position="320"/>
    </location>
</feature>
<feature type="transmembrane region" description="Helical" evidence="7">
    <location>
        <begin position="332"/>
        <end position="357"/>
    </location>
</feature>
<feature type="transmembrane region" description="Helical" evidence="7">
    <location>
        <begin position="67"/>
        <end position="87"/>
    </location>
</feature>
<keyword evidence="6 7" id="KW-0472">Membrane</keyword>
<comment type="subcellular location">
    <subcellularLocation>
        <location evidence="1">Cell membrane</location>
        <topology evidence="1">Multi-pass membrane protein</topology>
    </subcellularLocation>
</comment>
<feature type="transmembrane region" description="Helical" evidence="7">
    <location>
        <begin position="93"/>
        <end position="117"/>
    </location>
</feature>
<keyword evidence="2" id="KW-0813">Transport</keyword>
<keyword evidence="4 7" id="KW-0812">Transmembrane</keyword>
<dbReference type="Gene3D" id="1.20.1250.20">
    <property type="entry name" value="MFS general substrate transporter like domains"/>
    <property type="match status" value="1"/>
</dbReference>
<comment type="caution">
    <text evidence="8">The sequence shown here is derived from an EMBL/GenBank/DDBJ whole genome shotgun (WGS) entry which is preliminary data.</text>
</comment>
<evidence type="ECO:0000256" key="7">
    <source>
        <dbReference type="SAM" id="Phobius"/>
    </source>
</evidence>
<evidence type="ECO:0000256" key="6">
    <source>
        <dbReference type="ARBA" id="ARBA00023136"/>
    </source>
</evidence>
<evidence type="ECO:0000256" key="4">
    <source>
        <dbReference type="ARBA" id="ARBA00022692"/>
    </source>
</evidence>
<dbReference type="InterPro" id="IPR036259">
    <property type="entry name" value="MFS_trans_sf"/>
</dbReference>